<dbReference type="GO" id="GO:0008649">
    <property type="term" value="F:rRNA methyltransferase activity"/>
    <property type="evidence" value="ECO:0007669"/>
    <property type="project" value="TreeGrafter"/>
</dbReference>
<gene>
    <name evidence="8" type="primary">flpA</name>
</gene>
<sequence length="224" mass="25793">MKLKEEVIFWVTVRNEKKLATLSNVSTNQDYEENLVEMNGKQYSIWSPYTSKLAAAIINGMEIFPILKKTKILYVDPTSEKTVKHISDIVGINGKIFVVRDVMKNPKNFLEQIVKNRSNIFTIIPDKTNPARLTGMTEMVDVIYIDIVEHNQTEIAIQNCKNHLRIGGFLMLIVPTKNIDFASNPSKKNQEERKKLQTSFDIIQEINLTDFFKEYSMVIAKYLG</sequence>
<dbReference type="PRINTS" id="PR00052">
    <property type="entry name" value="FIBRILLARIN"/>
</dbReference>
<keyword evidence="4" id="KW-0489">Methyltransferase</keyword>
<evidence type="ECO:0000256" key="7">
    <source>
        <dbReference type="ARBA" id="ARBA00022884"/>
    </source>
</evidence>
<evidence type="ECO:0000256" key="3">
    <source>
        <dbReference type="ARBA" id="ARBA00022552"/>
    </source>
</evidence>
<dbReference type="AlphaFoldDB" id="A0A075H4J9"/>
<dbReference type="EMBL" id="KF900881">
    <property type="protein sequence ID" value="AIF10085.1"/>
    <property type="molecule type" value="Genomic_DNA"/>
</dbReference>
<dbReference type="SUPFAM" id="SSF53335">
    <property type="entry name" value="S-adenosyl-L-methionine-dependent methyltransferases"/>
    <property type="match status" value="1"/>
</dbReference>
<reference evidence="8" key="1">
    <citation type="journal article" date="2014" name="Genome Biol. Evol.">
        <title>Pangenome evidence for extensive interdomain horizontal transfer affecting lineage core and shell genes in uncultured planktonic thaumarchaeota and euryarchaeota.</title>
        <authorList>
            <person name="Deschamps P."/>
            <person name="Zivanovic Y."/>
            <person name="Moreira D."/>
            <person name="Rodriguez-Valera F."/>
            <person name="Lopez-Garcia P."/>
        </authorList>
    </citation>
    <scope>NUCLEOTIDE SEQUENCE</scope>
</reference>
<dbReference type="PANTHER" id="PTHR10335:SF17">
    <property type="entry name" value="FIBRILLARIN"/>
    <property type="match status" value="1"/>
</dbReference>
<keyword evidence="7" id="KW-0694">RNA-binding</keyword>
<keyword evidence="3" id="KW-0698">rRNA processing</keyword>
<dbReference type="NCBIfam" id="NF003276">
    <property type="entry name" value="PRK04266.1-2"/>
    <property type="match status" value="1"/>
</dbReference>
<dbReference type="SMART" id="SM01206">
    <property type="entry name" value="Fibrillarin"/>
    <property type="match status" value="1"/>
</dbReference>
<organism evidence="8">
    <name type="scientific">uncultured marine thaumarchaeote KM3_43_D05</name>
    <dbReference type="NCBI Taxonomy" id="1456150"/>
    <lineage>
        <taxon>Archaea</taxon>
        <taxon>Nitrososphaerota</taxon>
        <taxon>environmental samples</taxon>
    </lineage>
</organism>
<evidence type="ECO:0000256" key="6">
    <source>
        <dbReference type="ARBA" id="ARBA00022694"/>
    </source>
</evidence>
<keyword evidence="6" id="KW-0819">tRNA processing</keyword>
<evidence type="ECO:0000256" key="1">
    <source>
        <dbReference type="ARBA" id="ARBA00010632"/>
    </source>
</evidence>
<dbReference type="PANTHER" id="PTHR10335">
    <property type="entry name" value="RRNA 2-O-METHYLTRANSFERASE FIBRILLARIN"/>
    <property type="match status" value="1"/>
</dbReference>
<proteinExistence type="inferred from homology"/>
<protein>
    <recommendedName>
        <fullName evidence="2">rRNA 2'-O-methyltransferase fibrillarin</fullName>
    </recommendedName>
</protein>
<comment type="similarity">
    <text evidence="1">Belongs to the methyltransferase superfamily. Fibrillarin family.</text>
</comment>
<evidence type="ECO:0000313" key="8">
    <source>
        <dbReference type="EMBL" id="AIF10085.1"/>
    </source>
</evidence>
<accession>A0A075H4J9</accession>
<dbReference type="GO" id="GO:0000494">
    <property type="term" value="P:box C/D sno(s)RNA 3'-end processing"/>
    <property type="evidence" value="ECO:0007669"/>
    <property type="project" value="TreeGrafter"/>
</dbReference>
<dbReference type="Gene3D" id="3.40.50.150">
    <property type="entry name" value="Vaccinia Virus protein VP39"/>
    <property type="match status" value="1"/>
</dbReference>
<dbReference type="Pfam" id="PF01269">
    <property type="entry name" value="Fibrillarin"/>
    <property type="match status" value="1"/>
</dbReference>
<dbReference type="InterPro" id="IPR000692">
    <property type="entry name" value="Fibrillarin"/>
</dbReference>
<dbReference type="InterPro" id="IPR029063">
    <property type="entry name" value="SAM-dependent_MTases_sf"/>
</dbReference>
<name>A0A075H4J9_9ARCH</name>
<evidence type="ECO:0000256" key="2">
    <source>
        <dbReference type="ARBA" id="ARBA00015190"/>
    </source>
</evidence>
<dbReference type="GO" id="GO:1990259">
    <property type="term" value="F:histone H2AQ104 methyltransferase activity"/>
    <property type="evidence" value="ECO:0007669"/>
    <property type="project" value="TreeGrafter"/>
</dbReference>
<evidence type="ECO:0000256" key="5">
    <source>
        <dbReference type="ARBA" id="ARBA00022679"/>
    </source>
</evidence>
<dbReference type="GO" id="GO:0008033">
    <property type="term" value="P:tRNA processing"/>
    <property type="evidence" value="ECO:0007669"/>
    <property type="project" value="UniProtKB-KW"/>
</dbReference>
<dbReference type="GO" id="GO:0003723">
    <property type="term" value="F:RNA binding"/>
    <property type="evidence" value="ECO:0007669"/>
    <property type="project" value="UniProtKB-KW"/>
</dbReference>
<evidence type="ECO:0000256" key="4">
    <source>
        <dbReference type="ARBA" id="ARBA00022603"/>
    </source>
</evidence>
<keyword evidence="5" id="KW-0808">Transferase</keyword>